<dbReference type="EMBL" id="BAABAO010000013">
    <property type="protein sequence ID" value="GAA4139217.1"/>
    <property type="molecule type" value="Genomic_DNA"/>
</dbReference>
<dbReference type="PANTHER" id="PTHR35580:SF1">
    <property type="entry name" value="PHYTASE-LIKE DOMAIN-CONTAINING PROTEIN"/>
    <property type="match status" value="1"/>
</dbReference>
<dbReference type="Pfam" id="PF25778">
    <property type="entry name" value="DUF7948"/>
    <property type="match status" value="1"/>
</dbReference>
<feature type="domain" description="Ig-like" evidence="1">
    <location>
        <begin position="1112"/>
        <end position="1182"/>
    </location>
</feature>
<dbReference type="InterPro" id="IPR057708">
    <property type="entry name" value="DUF7948"/>
</dbReference>
<accession>A0ABP7YPH7</accession>
<dbReference type="Gene3D" id="2.60.40.10">
    <property type="entry name" value="Immunoglobulins"/>
    <property type="match status" value="2"/>
</dbReference>
<dbReference type="InterPro" id="IPR052918">
    <property type="entry name" value="Motility_Chemotaxis_Reg"/>
</dbReference>
<reference evidence="4" key="1">
    <citation type="journal article" date="2019" name="Int. J. Syst. Evol. Microbiol.">
        <title>The Global Catalogue of Microorganisms (GCM) 10K type strain sequencing project: providing services to taxonomists for standard genome sequencing and annotation.</title>
        <authorList>
            <consortium name="The Broad Institute Genomics Platform"/>
            <consortium name="The Broad Institute Genome Sequencing Center for Infectious Disease"/>
            <person name="Wu L."/>
            <person name="Ma J."/>
        </authorList>
    </citation>
    <scope>NUCLEOTIDE SEQUENCE [LARGE SCALE GENOMIC DNA]</scope>
    <source>
        <strain evidence="4">JCM 17386</strain>
    </source>
</reference>
<dbReference type="InterPro" id="IPR013783">
    <property type="entry name" value="Ig-like_fold"/>
</dbReference>
<evidence type="ECO:0000259" key="1">
    <source>
        <dbReference type="Pfam" id="PF19081"/>
    </source>
</evidence>
<feature type="domain" description="DUF7948" evidence="2">
    <location>
        <begin position="27"/>
        <end position="263"/>
    </location>
</feature>
<dbReference type="Pfam" id="PF13585">
    <property type="entry name" value="CHU_C"/>
    <property type="match status" value="1"/>
</dbReference>
<dbReference type="Pfam" id="PF19081">
    <property type="entry name" value="Ig_7"/>
    <property type="match status" value="2"/>
</dbReference>
<gene>
    <name evidence="3" type="ORF">GCM10022250_38650</name>
</gene>
<evidence type="ECO:0000313" key="3">
    <source>
        <dbReference type="EMBL" id="GAA4139217.1"/>
    </source>
</evidence>
<dbReference type="InterPro" id="IPR044023">
    <property type="entry name" value="Ig_7"/>
</dbReference>
<dbReference type="NCBIfam" id="TIGR04131">
    <property type="entry name" value="Bac_Flav_CTERM"/>
    <property type="match status" value="1"/>
</dbReference>
<dbReference type="PANTHER" id="PTHR35580">
    <property type="entry name" value="CELL SURFACE GLYCOPROTEIN (S-LAYER PROTEIN)-LIKE PROTEIN"/>
    <property type="match status" value="1"/>
</dbReference>
<protein>
    <recommendedName>
        <fullName evidence="5">Ig-like domain-containing protein</fullName>
    </recommendedName>
</protein>
<proteinExistence type="predicted"/>
<comment type="caution">
    <text evidence="3">The sequence shown here is derived from an EMBL/GenBank/DDBJ whole genome shotgun (WGS) entry which is preliminary data.</text>
</comment>
<dbReference type="SUPFAM" id="SSF101898">
    <property type="entry name" value="NHL repeat"/>
    <property type="match status" value="1"/>
</dbReference>
<dbReference type="RefSeq" id="WP_229349155.1">
    <property type="nucleotide sequence ID" value="NZ_BAABAO010000013.1"/>
</dbReference>
<sequence length="1355" mass="149655">MKQKLLFIFFLITVHLFSQNKNQSIGFKENKGQIVDQNGKPNTAVKYLLNTNGLNVQLKKNGFSYDVYEVKKTPIIHSTTAKTLPYLTPEKDNEVKEEFNLEYVFHRIDIDFVNSNSKVELITEQKSADFDNYYNIPNRPEGVTGVHQYKQITYKNIYPNIDVVFTIPDDPKKTVEYNFVIHPKGKISDIKLKFSGAETDLVDNKIQMNVRFGKMEETLPASWIEDGGSKKELAVGYTKVKKNVYGFNAPNNVSDKTVIIDPVPVRLWGTYYAGNNSEYSTAICNDLNNNVYFSGYTWSTANIATNGGYIEYYYAHFYGNGFVAKFNANGVRLWGTYYAAVPTAIKVDKNENLYFTGSVNVGSNINNSLIATPGSHQPESKGYYFNAFLVKLNSSGNREWATFYGGDYMDIGYDIAIDAQNNTYLVGMAMSSNNIASTDAYQPRHADDYYGDDAFIAKFTPQGVRVWGTYYGGERDERILSANISDDGFLYVTGRTSSTSGISTTNSLVGFVSGMISKFNLEGQQIWGRYFNGSTFSLIDKSTLKGQFLYFIGTTNDHNNLKSINTFNENFIDLPMNFGTSSYIAKFDINSQNLVWGTYFGEIIQDLAVNSKDKIIIEGCTSLKSGIATADAYSITPQYGDAYMIKLSENGQREWGTYYGGNASEGTNGAADVNNKISLDRLDNIYLVGNTQSSSGISTPGAHQENYSLNSVGGLYNVYLAKFLDCLSNPIASSNSPVCIGNTLELKASGGTNYLWTGPNGFTSTDQNPTIPNATSANTGEYSCLITGTGGCDDTKKINVVIGDIEKPVPNVTNLPSITGDCSTSITTIPTATDACAGQITGTTTSPLSYSSPGTYTIVWNYNDGNGNSSTQNQTIIITSQPLPTADPLQTFCVNQNAGLNDIQITGQNIKWYSNLTGGTLVPTTTVLQDNATYYASQTINGCESERVPVKINIQVTFPPTGNSNQPFCTGLNPTISNLQIIGTSIKWYDALSNGNLLPETTALENGKTYYASQSVNNCESPRFGITVSIINTPSAPSGNPEQSFCKKENKTLNDIQITGQNIKWFDTNFSAAPLPNTTLLEDNRTYYASQTIGCEGDRTPILVKIYNTPLPTGNNNQQFCIDEIAILEDLNIAGTNIKWYNSPTNGNILPETTLLQNTVYYVSQTLNNCESERLAVTVKVQDTPIPIADSRQIYCSQKNAKISDIVISGQNIKWYENEFSNIAISESTLLENRITYYATQTINNCESDRIPVTISILEAKNSDCINFAEELPYPKFFTPNGDGFNDFWTIDSAYLAPGTGIKIFNRYGKLLKELGLNTSWDGTFIGQLQPATDYWFTAIRLDGKEFRGHFSLKR</sequence>
<organism evidence="3 4">
    <name type="scientific">Flavobacterium chungbukense</name>
    <dbReference type="NCBI Taxonomy" id="877464"/>
    <lineage>
        <taxon>Bacteria</taxon>
        <taxon>Pseudomonadati</taxon>
        <taxon>Bacteroidota</taxon>
        <taxon>Flavobacteriia</taxon>
        <taxon>Flavobacteriales</taxon>
        <taxon>Flavobacteriaceae</taxon>
        <taxon>Flavobacterium</taxon>
    </lineage>
</organism>
<dbReference type="Proteomes" id="UP001501333">
    <property type="component" value="Unassembled WGS sequence"/>
</dbReference>
<name>A0ABP7YPH7_9FLAO</name>
<evidence type="ECO:0008006" key="5">
    <source>
        <dbReference type="Google" id="ProtNLM"/>
    </source>
</evidence>
<evidence type="ECO:0000259" key="2">
    <source>
        <dbReference type="Pfam" id="PF25778"/>
    </source>
</evidence>
<dbReference type="InterPro" id="IPR026341">
    <property type="entry name" value="T9SS_type_B"/>
</dbReference>
<keyword evidence="4" id="KW-1185">Reference proteome</keyword>
<feature type="domain" description="Ig-like" evidence="1">
    <location>
        <begin position="884"/>
        <end position="954"/>
    </location>
</feature>
<evidence type="ECO:0000313" key="4">
    <source>
        <dbReference type="Proteomes" id="UP001501333"/>
    </source>
</evidence>